<accession>A0AA88DMG0</accession>
<gene>
    <name evidence="2" type="ORF">TIFTF001_026955</name>
</gene>
<evidence type="ECO:0000313" key="3">
    <source>
        <dbReference type="Proteomes" id="UP001187192"/>
    </source>
</evidence>
<name>A0AA88DMG0_FICCA</name>
<keyword evidence="3" id="KW-1185">Reference proteome</keyword>
<reference evidence="2" key="1">
    <citation type="submission" date="2023-07" db="EMBL/GenBank/DDBJ databases">
        <title>draft genome sequence of fig (Ficus carica).</title>
        <authorList>
            <person name="Takahashi T."/>
            <person name="Nishimura K."/>
        </authorList>
    </citation>
    <scope>NUCLEOTIDE SEQUENCE</scope>
</reference>
<feature type="domain" description="RNase H type-1" evidence="1">
    <location>
        <begin position="269"/>
        <end position="346"/>
    </location>
</feature>
<comment type="caution">
    <text evidence="2">The sequence shown here is derived from an EMBL/GenBank/DDBJ whole genome shotgun (WGS) entry which is preliminary data.</text>
</comment>
<proteinExistence type="predicted"/>
<dbReference type="AlphaFoldDB" id="A0AA88DMG0"/>
<dbReference type="GO" id="GO:0004523">
    <property type="term" value="F:RNA-DNA hybrid ribonuclease activity"/>
    <property type="evidence" value="ECO:0007669"/>
    <property type="project" value="InterPro"/>
</dbReference>
<evidence type="ECO:0000259" key="1">
    <source>
        <dbReference type="Pfam" id="PF13456"/>
    </source>
</evidence>
<sequence length="352" mass="39656">MLWSGFEFLVIEGRLLFQVRRKRFSIVLDYRCSSLYPGRQTSVEASCTYRRGQICFKENVSHVPRRLLEKGIRWKIGCSEGVRVFSNSWLIRPSSFRPITIPHEDFSDITLSDLIVSTGWDGSKVNDFLWPVDRSLVWSVPSSALLRPNVLVWHYDSCGSHSVCSGYHVEMESRVLEWCGNRLHFGQCWLASQGVLLVTYAILFPTGRREEAGAVISRAGRLLGDFLTCIDLDKGPDRCIPLPKHGWCPPQARIVKIDVDAAVNPVMEFIGECLTVREGVWMALSFGVPQWSIESDAINVVQSVLNANDQSMEANIIDDMRNSLNQAGSNSIFYGSRKGNSVAHFFDKSCLV</sequence>
<dbReference type="Proteomes" id="UP001187192">
    <property type="component" value="Unassembled WGS sequence"/>
</dbReference>
<dbReference type="EMBL" id="BTGU01000073">
    <property type="protein sequence ID" value="GMN57850.1"/>
    <property type="molecule type" value="Genomic_DNA"/>
</dbReference>
<dbReference type="InterPro" id="IPR002156">
    <property type="entry name" value="RNaseH_domain"/>
</dbReference>
<organism evidence="2 3">
    <name type="scientific">Ficus carica</name>
    <name type="common">Common fig</name>
    <dbReference type="NCBI Taxonomy" id="3494"/>
    <lineage>
        <taxon>Eukaryota</taxon>
        <taxon>Viridiplantae</taxon>
        <taxon>Streptophyta</taxon>
        <taxon>Embryophyta</taxon>
        <taxon>Tracheophyta</taxon>
        <taxon>Spermatophyta</taxon>
        <taxon>Magnoliopsida</taxon>
        <taxon>eudicotyledons</taxon>
        <taxon>Gunneridae</taxon>
        <taxon>Pentapetalae</taxon>
        <taxon>rosids</taxon>
        <taxon>fabids</taxon>
        <taxon>Rosales</taxon>
        <taxon>Moraceae</taxon>
        <taxon>Ficeae</taxon>
        <taxon>Ficus</taxon>
    </lineage>
</organism>
<dbReference type="Pfam" id="PF13456">
    <property type="entry name" value="RVT_3"/>
    <property type="match status" value="1"/>
</dbReference>
<protein>
    <recommendedName>
        <fullName evidence="1">RNase H type-1 domain-containing protein</fullName>
    </recommendedName>
</protein>
<dbReference type="GO" id="GO:0003676">
    <property type="term" value="F:nucleic acid binding"/>
    <property type="evidence" value="ECO:0007669"/>
    <property type="project" value="InterPro"/>
</dbReference>
<evidence type="ECO:0000313" key="2">
    <source>
        <dbReference type="EMBL" id="GMN57850.1"/>
    </source>
</evidence>